<keyword evidence="2" id="KW-1185">Reference proteome</keyword>
<evidence type="ECO:0000313" key="2">
    <source>
        <dbReference type="Proteomes" id="UP000628086"/>
    </source>
</evidence>
<proteinExistence type="predicted"/>
<sequence>MNNNTYLQVDQKPIYQLCYRTILRAMEERYDIRGYVLAEMVRTCLKYRATLPAIQRSYFALHAQPEAMAYLEDLTANLLFGPQGRLSPGEYHYSQTLSLKP</sequence>
<reference evidence="1 2" key="1">
    <citation type="journal article" date="2020" name="Microorganisms">
        <title>Reliable Identification of Environmental Pseudomonas Isolates Using the rpoD Gene.</title>
        <authorList>
            <consortium name="The Broad Institute Genome Sequencing Platform"/>
            <person name="Girard L."/>
            <person name="Lood C."/>
            <person name="Rokni-Zadeh H."/>
            <person name="van Noort V."/>
            <person name="Lavigne R."/>
            <person name="De Mot R."/>
        </authorList>
    </citation>
    <scope>NUCLEOTIDE SEQUENCE [LARGE SCALE GENOMIC DNA]</scope>
    <source>
        <strain evidence="1 2">RW7P2</strain>
    </source>
</reference>
<dbReference type="EMBL" id="JABWRS010000008">
    <property type="protein sequence ID" value="MBC3476597.1"/>
    <property type="molecule type" value="Genomic_DNA"/>
</dbReference>
<gene>
    <name evidence="1" type="ORF">HU747_13435</name>
</gene>
<accession>A0ABR6V7Y4</accession>
<dbReference type="Proteomes" id="UP000628086">
    <property type="component" value="Unassembled WGS sequence"/>
</dbReference>
<name>A0ABR6V7Y4_9PSED</name>
<dbReference type="RefSeq" id="WP_186598742.1">
    <property type="nucleotide sequence ID" value="NZ_JABWRS010000008.1"/>
</dbReference>
<comment type="caution">
    <text evidence="1">The sequence shown here is derived from an EMBL/GenBank/DDBJ whole genome shotgun (WGS) entry which is preliminary data.</text>
</comment>
<protein>
    <submittedName>
        <fullName evidence="1">Uncharacterized protein</fullName>
    </submittedName>
</protein>
<evidence type="ECO:0000313" key="1">
    <source>
        <dbReference type="EMBL" id="MBC3476597.1"/>
    </source>
</evidence>
<organism evidence="1 2">
    <name type="scientific">Pseudomonas taiwanensis</name>
    <dbReference type="NCBI Taxonomy" id="470150"/>
    <lineage>
        <taxon>Bacteria</taxon>
        <taxon>Pseudomonadati</taxon>
        <taxon>Pseudomonadota</taxon>
        <taxon>Gammaproteobacteria</taxon>
        <taxon>Pseudomonadales</taxon>
        <taxon>Pseudomonadaceae</taxon>
        <taxon>Pseudomonas</taxon>
    </lineage>
</organism>